<dbReference type="GO" id="GO:0052621">
    <property type="term" value="F:diguanylate cyclase activity"/>
    <property type="evidence" value="ECO:0007669"/>
    <property type="project" value="UniProtKB-EC"/>
</dbReference>
<dbReference type="PANTHER" id="PTHR45138:SF9">
    <property type="entry name" value="DIGUANYLATE CYCLASE DGCM-RELATED"/>
    <property type="match status" value="1"/>
</dbReference>
<dbReference type="PROSITE" id="PS50887">
    <property type="entry name" value="GGDEF"/>
    <property type="match status" value="1"/>
</dbReference>
<comment type="catalytic activity">
    <reaction evidence="2">
        <text>2 GTP = 3',3'-c-di-GMP + 2 diphosphate</text>
        <dbReference type="Rhea" id="RHEA:24898"/>
        <dbReference type="ChEBI" id="CHEBI:33019"/>
        <dbReference type="ChEBI" id="CHEBI:37565"/>
        <dbReference type="ChEBI" id="CHEBI:58805"/>
        <dbReference type="EC" id="2.7.7.65"/>
    </reaction>
</comment>
<dbReference type="PANTHER" id="PTHR45138">
    <property type="entry name" value="REGULATORY COMPONENTS OF SENSORY TRANSDUCTION SYSTEM"/>
    <property type="match status" value="1"/>
</dbReference>
<feature type="domain" description="GGDEF" evidence="3">
    <location>
        <begin position="171"/>
        <end position="300"/>
    </location>
</feature>
<organism evidence="4 5">
    <name type="scientific">Chitinimonas taiwanensis DSM 18899</name>
    <dbReference type="NCBI Taxonomy" id="1121279"/>
    <lineage>
        <taxon>Bacteria</taxon>
        <taxon>Pseudomonadati</taxon>
        <taxon>Pseudomonadota</taxon>
        <taxon>Betaproteobacteria</taxon>
        <taxon>Neisseriales</taxon>
        <taxon>Chitinibacteraceae</taxon>
        <taxon>Chitinimonas</taxon>
    </lineage>
</organism>
<dbReference type="EMBL" id="FPKR01000013">
    <property type="protein sequence ID" value="SFZ78742.1"/>
    <property type="molecule type" value="Genomic_DNA"/>
</dbReference>
<dbReference type="GO" id="GO:0043709">
    <property type="term" value="P:cell adhesion involved in single-species biofilm formation"/>
    <property type="evidence" value="ECO:0007669"/>
    <property type="project" value="TreeGrafter"/>
</dbReference>
<evidence type="ECO:0000313" key="4">
    <source>
        <dbReference type="EMBL" id="SFZ78742.1"/>
    </source>
</evidence>
<dbReference type="AlphaFoldDB" id="A0A1K2HPP4"/>
<evidence type="ECO:0000256" key="2">
    <source>
        <dbReference type="ARBA" id="ARBA00034247"/>
    </source>
</evidence>
<protein>
    <recommendedName>
        <fullName evidence="1">diguanylate cyclase</fullName>
        <ecNumber evidence="1">2.7.7.65</ecNumber>
    </recommendedName>
</protein>
<dbReference type="InterPro" id="IPR000160">
    <property type="entry name" value="GGDEF_dom"/>
</dbReference>
<dbReference type="SMART" id="SM00267">
    <property type="entry name" value="GGDEF"/>
    <property type="match status" value="1"/>
</dbReference>
<dbReference type="RefSeq" id="WP_072429648.1">
    <property type="nucleotide sequence ID" value="NZ_FPKR01000013.1"/>
</dbReference>
<dbReference type="STRING" id="1121279.SAMN02745887_03161"/>
<dbReference type="GO" id="GO:0005886">
    <property type="term" value="C:plasma membrane"/>
    <property type="evidence" value="ECO:0007669"/>
    <property type="project" value="TreeGrafter"/>
</dbReference>
<dbReference type="NCBIfam" id="TIGR00254">
    <property type="entry name" value="GGDEF"/>
    <property type="match status" value="1"/>
</dbReference>
<sequence length="300" mass="33385">MLHLHRTPLCLLGLSLLALLCLFQTQGLPKPAAHWQWMDIAGEGGTALMAAVWLGQILSSRPRGRVTMLLALGLGGLMLGSWADCLDEFYRLPEASLWDNWLESTLSPLGMLMLTAGLYFWREEQFSLSEQLHRRERLFREHRAFDRLTQLADAGYLREQIRLEQARCPGQPCALVLLDIDRFHAINRELGAAEGDRLLQALGHLLLLNLRNDDLLCRYAADRYAILLPETSAAEAQAMAEQLRASVAQLAYYPRRGGARLPLSARVVCALADSAPDALLAALNAALEPAPMHFHHPQPA</sequence>
<dbReference type="SUPFAM" id="SSF55073">
    <property type="entry name" value="Nucleotide cyclase"/>
    <property type="match status" value="1"/>
</dbReference>
<dbReference type="Pfam" id="PF00990">
    <property type="entry name" value="GGDEF"/>
    <property type="match status" value="1"/>
</dbReference>
<dbReference type="Gene3D" id="3.30.70.270">
    <property type="match status" value="1"/>
</dbReference>
<gene>
    <name evidence="4" type="ORF">SAMN02745887_03161</name>
</gene>
<evidence type="ECO:0000313" key="5">
    <source>
        <dbReference type="Proteomes" id="UP000186513"/>
    </source>
</evidence>
<dbReference type="InterPro" id="IPR029787">
    <property type="entry name" value="Nucleotide_cyclase"/>
</dbReference>
<proteinExistence type="predicted"/>
<dbReference type="Proteomes" id="UP000186513">
    <property type="component" value="Unassembled WGS sequence"/>
</dbReference>
<name>A0A1K2HPP4_9NEIS</name>
<accession>A0A1K2HPP4</accession>
<dbReference type="EC" id="2.7.7.65" evidence="1"/>
<dbReference type="GO" id="GO:1902201">
    <property type="term" value="P:negative regulation of bacterial-type flagellum-dependent cell motility"/>
    <property type="evidence" value="ECO:0007669"/>
    <property type="project" value="TreeGrafter"/>
</dbReference>
<dbReference type="OrthoDB" id="5914567at2"/>
<evidence type="ECO:0000259" key="3">
    <source>
        <dbReference type="PROSITE" id="PS50887"/>
    </source>
</evidence>
<keyword evidence="5" id="KW-1185">Reference proteome</keyword>
<dbReference type="InterPro" id="IPR050469">
    <property type="entry name" value="Diguanylate_Cyclase"/>
</dbReference>
<evidence type="ECO:0000256" key="1">
    <source>
        <dbReference type="ARBA" id="ARBA00012528"/>
    </source>
</evidence>
<reference evidence="4 5" key="1">
    <citation type="submission" date="2016-11" db="EMBL/GenBank/DDBJ databases">
        <authorList>
            <person name="Jaros S."/>
            <person name="Januszkiewicz K."/>
            <person name="Wedrychowicz H."/>
        </authorList>
    </citation>
    <scope>NUCLEOTIDE SEQUENCE [LARGE SCALE GENOMIC DNA]</scope>
    <source>
        <strain evidence="4 5">DSM 18899</strain>
    </source>
</reference>
<dbReference type="InterPro" id="IPR043128">
    <property type="entry name" value="Rev_trsase/Diguanyl_cyclase"/>
</dbReference>